<feature type="signal peptide" evidence="1">
    <location>
        <begin position="1"/>
        <end position="21"/>
    </location>
</feature>
<name>W7LCT0_GIBM7</name>
<dbReference type="Proteomes" id="UP000009096">
    <property type="component" value="Chromosome 1"/>
</dbReference>
<evidence type="ECO:0000256" key="1">
    <source>
        <dbReference type="SAM" id="SignalP"/>
    </source>
</evidence>
<keyword evidence="1" id="KW-0732">Signal</keyword>
<dbReference type="VEuPathDB" id="FungiDB:FVEG_14757"/>
<protein>
    <submittedName>
        <fullName evidence="2">Uncharacterized protein</fullName>
    </submittedName>
</protein>
<dbReference type="EMBL" id="CM000578">
    <property type="protein sequence ID" value="EWG37313.1"/>
    <property type="molecule type" value="Genomic_DNA"/>
</dbReference>
<accession>W7LCT0</accession>
<feature type="chain" id="PRO_5004897766" evidence="1">
    <location>
        <begin position="22"/>
        <end position="110"/>
    </location>
</feature>
<dbReference type="EMBL" id="DS022242">
    <property type="protein sequence ID" value="EWG37313.1"/>
    <property type="molecule type" value="Genomic_DNA"/>
</dbReference>
<dbReference type="AlphaFoldDB" id="W7LCT0"/>
<reference evidence="2 3" key="1">
    <citation type="journal article" date="2010" name="Nature">
        <title>Comparative genomics reveals mobile pathogenicity chromosomes in Fusarium.</title>
        <authorList>
            <person name="Ma L.J."/>
            <person name="van der Does H.C."/>
            <person name="Borkovich K.A."/>
            <person name="Coleman J.J."/>
            <person name="Daboussi M.J."/>
            <person name="Di Pietro A."/>
            <person name="Dufresne M."/>
            <person name="Freitag M."/>
            <person name="Grabherr M."/>
            <person name="Henrissat B."/>
            <person name="Houterman P.M."/>
            <person name="Kang S."/>
            <person name="Shim W.B."/>
            <person name="Woloshuk C."/>
            <person name="Xie X."/>
            <person name="Xu J.R."/>
            <person name="Antoniw J."/>
            <person name="Baker S.E."/>
            <person name="Bluhm B.H."/>
            <person name="Breakspear A."/>
            <person name="Brown D.W."/>
            <person name="Butchko R.A."/>
            <person name="Chapman S."/>
            <person name="Coulson R."/>
            <person name="Coutinho P.M."/>
            <person name="Danchin E.G."/>
            <person name="Diener A."/>
            <person name="Gale L.R."/>
            <person name="Gardiner D.M."/>
            <person name="Goff S."/>
            <person name="Hammond-Kosack K.E."/>
            <person name="Hilburn K."/>
            <person name="Hua-Van A."/>
            <person name="Jonkers W."/>
            <person name="Kazan K."/>
            <person name="Kodira C.D."/>
            <person name="Koehrsen M."/>
            <person name="Kumar L."/>
            <person name="Lee Y.H."/>
            <person name="Li L."/>
            <person name="Manners J.M."/>
            <person name="Miranda-Saavedra D."/>
            <person name="Mukherjee M."/>
            <person name="Park G."/>
            <person name="Park J."/>
            <person name="Park S.Y."/>
            <person name="Proctor R.H."/>
            <person name="Regev A."/>
            <person name="Ruiz-Roldan M.C."/>
            <person name="Sain D."/>
            <person name="Sakthikumar S."/>
            <person name="Sykes S."/>
            <person name="Schwartz D.C."/>
            <person name="Turgeon B.G."/>
            <person name="Wapinski I."/>
            <person name="Yoder O."/>
            <person name="Young S."/>
            <person name="Zeng Q."/>
            <person name="Zhou S."/>
            <person name="Galagan J."/>
            <person name="Cuomo C.A."/>
            <person name="Kistler H.C."/>
            <person name="Rep M."/>
        </authorList>
    </citation>
    <scope>NUCLEOTIDE SEQUENCE [LARGE SCALE GENOMIC DNA]</scope>
    <source>
        <strain evidence="3">M3125 / FGSC 7600</strain>
    </source>
</reference>
<sequence>MLGTLLFYTLLTCSLTDTSWSSVMASTDLWSKHLVLGVHLGPCFKSEDPSRVTKNITSDTGSRMKDYLSAMLSESRWLHHEHRLVFYADAFRVPSACPSITILSLGSIGG</sequence>
<dbReference type="RefSeq" id="XP_018743504.1">
    <property type="nucleotide sequence ID" value="XM_018903728.1"/>
</dbReference>
<keyword evidence="3" id="KW-1185">Reference proteome</keyword>
<evidence type="ECO:0000313" key="3">
    <source>
        <dbReference type="Proteomes" id="UP000009096"/>
    </source>
</evidence>
<evidence type="ECO:0000313" key="2">
    <source>
        <dbReference type="EMBL" id="EWG37313.1"/>
    </source>
</evidence>
<gene>
    <name evidence="2" type="ORF">FVEG_14757</name>
</gene>
<dbReference type="KEGG" id="fvr:FVEG_14757"/>
<organism evidence="2 3">
    <name type="scientific">Gibberella moniliformis (strain M3125 / FGSC 7600)</name>
    <name type="common">Maize ear and stalk rot fungus</name>
    <name type="synonym">Fusarium verticillioides</name>
    <dbReference type="NCBI Taxonomy" id="334819"/>
    <lineage>
        <taxon>Eukaryota</taxon>
        <taxon>Fungi</taxon>
        <taxon>Dikarya</taxon>
        <taxon>Ascomycota</taxon>
        <taxon>Pezizomycotina</taxon>
        <taxon>Sordariomycetes</taxon>
        <taxon>Hypocreomycetidae</taxon>
        <taxon>Hypocreales</taxon>
        <taxon>Nectriaceae</taxon>
        <taxon>Fusarium</taxon>
        <taxon>Fusarium fujikuroi species complex</taxon>
    </lineage>
</organism>
<dbReference type="GeneID" id="30071633"/>
<proteinExistence type="predicted"/>